<evidence type="ECO:0000313" key="2">
    <source>
        <dbReference type="Proteomes" id="UP000032309"/>
    </source>
</evidence>
<protein>
    <submittedName>
        <fullName evidence="1">Uncharacterized protein</fullName>
    </submittedName>
</protein>
<name>A0ABQ0JZV4_9BACT</name>
<evidence type="ECO:0000313" key="1">
    <source>
        <dbReference type="EMBL" id="GAN34299.1"/>
    </source>
</evidence>
<organism evidence="1 2">
    <name type="scientific">Candidatus Brocadia sinica JPN1</name>
    <dbReference type="NCBI Taxonomy" id="1197129"/>
    <lineage>
        <taxon>Bacteria</taxon>
        <taxon>Pseudomonadati</taxon>
        <taxon>Planctomycetota</taxon>
        <taxon>Candidatus Brocadiia</taxon>
        <taxon>Candidatus Brocadiales</taxon>
        <taxon>Candidatus Brocadiaceae</taxon>
        <taxon>Candidatus Brocadia</taxon>
    </lineage>
</organism>
<dbReference type="EMBL" id="BAFN01000001">
    <property type="protein sequence ID" value="GAN34299.1"/>
    <property type="molecule type" value="Genomic_DNA"/>
</dbReference>
<proteinExistence type="predicted"/>
<accession>A0ABQ0JZV4</accession>
<gene>
    <name evidence="1" type="ORF">BROSI_A2835</name>
</gene>
<keyword evidence="2" id="KW-1185">Reference proteome</keyword>
<reference evidence="2" key="1">
    <citation type="journal article" date="2015" name="Genome Announc.">
        <title>Draft Genome Sequence of an Anaerobic Ammonium-Oxidizing Bacterium, "Candidatus Brocadia sinica".</title>
        <authorList>
            <person name="Oshiki M."/>
            <person name="Shinyako-Hata K."/>
            <person name="Satoh H."/>
            <person name="Okabe S."/>
        </authorList>
    </citation>
    <scope>NUCLEOTIDE SEQUENCE [LARGE SCALE GENOMIC DNA]</scope>
    <source>
        <strain evidence="2">JPN1</strain>
    </source>
</reference>
<sequence>MTSFAQDRGVDHRHADVFGEDNQRLSFTVLQCQASFTWRNARKLFFFEKDNNTKIKMQVFYGFSGKERGRIFPGYPRIDNN</sequence>
<comment type="caution">
    <text evidence="1">The sequence shown here is derived from an EMBL/GenBank/DDBJ whole genome shotgun (WGS) entry which is preliminary data.</text>
</comment>
<dbReference type="Proteomes" id="UP000032309">
    <property type="component" value="Unassembled WGS sequence"/>
</dbReference>